<dbReference type="InterPro" id="IPR036770">
    <property type="entry name" value="Ankyrin_rpt-contain_sf"/>
</dbReference>
<dbReference type="Pfam" id="PF00018">
    <property type="entry name" value="SH3_1"/>
    <property type="match status" value="1"/>
</dbReference>
<sequence length="1078" mass="118387">MAVRQEEEMASQRQLLAAKEQRLRYLKEHEARHAQVAQEHDRLRRLRDRVEAQELKLSKLRALRGQVDHNKATNATLTSDLDSIRALFNEKEKELTMAVAKVEELTRQLEEVRRGRQPTSSPPASQELERLRRELMYRNKLNEQQSARLSEQREVLCQRQIEMASIDKRIAELQERLHRKRVLNQQLANQITAASNKANSGSQHNNRSGLPGMGLNQQSLYHLGAGTNSGKLRTMASGNIAAVEPYHHVPTTTSYQQSNLDQDFIKQSDVVKSDVGLRGYSTDVNQEDVALPRKGGLTAPAVHHYVQETTKKEPVIPGGVNQLMDDGPFVPNKSDPKYQTLPYNTKFQGQNNNNNSSNNNNNNNSVAPSMKGNNKQQRSSAEGNENTSENIESSKINNNSYNHILSNNNLNTRNDGHSQQQQQQQMSVVHSIPIPAGASKGLATGAVSGQVGSAVHKLSSSASPTSSTSSYSSISHLGQRLYGNNLLNSALMVRGQPVGGASSTTSSTSSLATSSSTSSANGHQVLPTTSSPSGLSFTQSNVTSRLTLPPTPLISDIQMPSNFQKPVNSVSPSSTQQHLSNIYQTSSTKIQPVQPQTINPPPQVLIKEESETPKPALPPKPATPVKPTPPPPPRQTHNSVEVRPGSEETQQSGLTVLRPTTQVSHINKYNEVPTEPPPPLPSSEPPEDPLSNSRRPSANELAIKPRPLTIKKQPSSELPRLRNFLVKDDINLNDEKRTSIDENLKDSSSSQEDADSQRCTNNDSPCTEEQNSNNGSVNIGSGLALRSSRRIEMPPEFLFPETPAPPAPPTGPVVELSQSPSEDQTDRSAPTEESDLSDNKDTASDSDASTRRKKGNLKSSAGEKQSLSRRVSFDPLALLLDASLEGELELVIRTASQVGDPSAANDEGITALHNAICAGHFDIVDFLVTFGCDVNAQDSDGWTPLHCAASCNNVAMVRFLVEHGACIFATTLSDHETAAEKCEEDEEGFDGCSEYLYSVQEKLGIMNNGVVYAVYDYEAHNSDELTFKEGDRLLVLRKGDEWEREWWWARLGDKEGYIPRNLLGLYPRVHPNNKTTEE</sequence>
<keyword evidence="9" id="KW-0175">Coiled coil</keyword>
<feature type="repeat" description="ANK" evidence="7">
    <location>
        <begin position="907"/>
        <end position="939"/>
    </location>
</feature>
<evidence type="ECO:0000256" key="5">
    <source>
        <dbReference type="ARBA" id="ARBA00023043"/>
    </source>
</evidence>
<evidence type="ECO:0000256" key="2">
    <source>
        <dbReference type="ARBA" id="ARBA00022443"/>
    </source>
</evidence>
<dbReference type="PROSITE" id="PS50297">
    <property type="entry name" value="ANK_REP_REGION"/>
    <property type="match status" value="2"/>
</dbReference>
<dbReference type="GO" id="GO:0005634">
    <property type="term" value="C:nucleus"/>
    <property type="evidence" value="ECO:0007669"/>
    <property type="project" value="UniProtKB-SubCell"/>
</dbReference>
<feature type="coiled-coil region" evidence="9">
    <location>
        <begin position="88"/>
        <end position="115"/>
    </location>
</feature>
<feature type="compositionally biased region" description="Polar residues" evidence="10">
    <location>
        <begin position="193"/>
        <end position="208"/>
    </location>
</feature>
<keyword evidence="5 7" id="KW-0040">ANK repeat</keyword>
<dbReference type="SUPFAM" id="SSF48403">
    <property type="entry name" value="Ankyrin repeat"/>
    <property type="match status" value="1"/>
</dbReference>
<organism evidence="12">
    <name type="scientific">Triatoma infestans</name>
    <name type="common">Assassin bug</name>
    <dbReference type="NCBI Taxonomy" id="30076"/>
    <lineage>
        <taxon>Eukaryota</taxon>
        <taxon>Metazoa</taxon>
        <taxon>Ecdysozoa</taxon>
        <taxon>Arthropoda</taxon>
        <taxon>Hexapoda</taxon>
        <taxon>Insecta</taxon>
        <taxon>Pterygota</taxon>
        <taxon>Neoptera</taxon>
        <taxon>Paraneoptera</taxon>
        <taxon>Hemiptera</taxon>
        <taxon>Heteroptera</taxon>
        <taxon>Panheteroptera</taxon>
        <taxon>Cimicomorpha</taxon>
        <taxon>Reduviidae</taxon>
        <taxon>Triatominae</taxon>
        <taxon>Triatoma</taxon>
    </lineage>
</organism>
<proteinExistence type="evidence at transcript level"/>
<dbReference type="InterPro" id="IPR047163">
    <property type="entry name" value="ASPP1/2"/>
</dbReference>
<dbReference type="SMART" id="SM00248">
    <property type="entry name" value="ANK"/>
    <property type="match status" value="2"/>
</dbReference>
<feature type="region of interest" description="Disordered" evidence="10">
    <location>
        <begin position="796"/>
        <end position="865"/>
    </location>
</feature>
<dbReference type="InterPro" id="IPR036028">
    <property type="entry name" value="SH3-like_dom_sf"/>
</dbReference>
<dbReference type="FunFam" id="1.25.40.20:FF:000008">
    <property type="entry name" value="Apoptosis-stimulating of p53 protein 2 isoform 1"/>
    <property type="match status" value="1"/>
</dbReference>
<keyword evidence="6" id="KW-0539">Nucleus</keyword>
<dbReference type="SMART" id="SM00326">
    <property type="entry name" value="SH3"/>
    <property type="match status" value="1"/>
</dbReference>
<evidence type="ECO:0000256" key="1">
    <source>
        <dbReference type="ARBA" id="ARBA00004123"/>
    </source>
</evidence>
<keyword evidence="2 8" id="KW-0728">SH3 domain</keyword>
<feature type="compositionally biased region" description="Polar residues" evidence="10">
    <location>
        <begin position="758"/>
        <end position="770"/>
    </location>
</feature>
<evidence type="ECO:0000256" key="10">
    <source>
        <dbReference type="SAM" id="MobiDB-lite"/>
    </source>
</evidence>
<dbReference type="PROSITE" id="PS50088">
    <property type="entry name" value="ANK_REPEAT"/>
    <property type="match status" value="2"/>
</dbReference>
<evidence type="ECO:0000259" key="11">
    <source>
        <dbReference type="PROSITE" id="PS50002"/>
    </source>
</evidence>
<feature type="compositionally biased region" description="Pro residues" evidence="10">
    <location>
        <begin position="674"/>
        <end position="684"/>
    </location>
</feature>
<feature type="compositionally biased region" description="Pro residues" evidence="10">
    <location>
        <begin position="802"/>
        <end position="811"/>
    </location>
</feature>
<dbReference type="SUPFAM" id="SSF50044">
    <property type="entry name" value="SH3-domain"/>
    <property type="match status" value="1"/>
</dbReference>
<dbReference type="PANTHER" id="PTHR24131:SF10">
    <property type="entry name" value="ANKYRIN-REPEAT, SH3-DOMAIN, AND PROLINE-RICH-REGION CONTAINING PROTEIN, ISOFORM B"/>
    <property type="match status" value="1"/>
</dbReference>
<dbReference type="Pfam" id="PF12796">
    <property type="entry name" value="Ank_2"/>
    <property type="match status" value="1"/>
</dbReference>
<feature type="compositionally biased region" description="Basic and acidic residues" evidence="10">
    <location>
        <begin position="725"/>
        <end position="745"/>
    </location>
</feature>
<feature type="compositionally biased region" description="Low complexity" evidence="10">
    <location>
        <begin position="501"/>
        <end position="520"/>
    </location>
</feature>
<keyword evidence="4" id="KW-0677">Repeat</keyword>
<feature type="compositionally biased region" description="Polar residues" evidence="10">
    <location>
        <begin position="371"/>
        <end position="381"/>
    </location>
</feature>
<feature type="region of interest" description="Disordered" evidence="10">
    <location>
        <begin position="193"/>
        <end position="216"/>
    </location>
</feature>
<dbReference type="CDD" id="cd11807">
    <property type="entry name" value="SH3_ASPP"/>
    <property type="match status" value="1"/>
</dbReference>
<dbReference type="EMBL" id="GBBI01004107">
    <property type="protein sequence ID" value="JAC14605.1"/>
    <property type="molecule type" value="mRNA"/>
</dbReference>
<dbReference type="GO" id="GO:0042981">
    <property type="term" value="P:regulation of apoptotic process"/>
    <property type="evidence" value="ECO:0007669"/>
    <property type="project" value="InterPro"/>
</dbReference>
<keyword evidence="3" id="KW-0053">Apoptosis</keyword>
<evidence type="ECO:0000313" key="12">
    <source>
        <dbReference type="EMBL" id="JAC14605.1"/>
    </source>
</evidence>
<dbReference type="Gene3D" id="1.25.40.20">
    <property type="entry name" value="Ankyrin repeat-containing domain"/>
    <property type="match status" value="1"/>
</dbReference>
<feature type="compositionally biased region" description="Pro residues" evidence="10">
    <location>
        <begin position="615"/>
        <end position="634"/>
    </location>
</feature>
<comment type="subcellular location">
    <subcellularLocation>
        <location evidence="1">Nucleus</location>
    </subcellularLocation>
</comment>
<dbReference type="GO" id="GO:0006915">
    <property type="term" value="P:apoptotic process"/>
    <property type="evidence" value="ECO:0007669"/>
    <property type="project" value="UniProtKB-KW"/>
</dbReference>
<feature type="region of interest" description="Disordered" evidence="10">
    <location>
        <begin position="497"/>
        <end position="579"/>
    </location>
</feature>
<reference evidence="12" key="1">
    <citation type="journal article" date="2014" name="PLoS Negl. Trop. Dis.">
        <title>An updated insight into the Sialotranscriptome of Triatoma infestans: developmental stage and geographic variations.</title>
        <authorList>
            <person name="Schwarz A."/>
            <person name="Medrano-Mercado N."/>
            <person name="Schaub G.A."/>
            <person name="Struchiner C.J."/>
            <person name="Bargues M.D."/>
            <person name="Levy M.Z."/>
            <person name="Ribeiro J.M."/>
        </authorList>
    </citation>
    <scope>NUCLEOTIDE SEQUENCE</scope>
    <source>
        <strain evidence="12">Chile</strain>
        <tissue evidence="12">Salivary glands</tissue>
    </source>
</reference>
<evidence type="ECO:0000256" key="4">
    <source>
        <dbReference type="ARBA" id="ARBA00022737"/>
    </source>
</evidence>
<dbReference type="GO" id="GO:0002039">
    <property type="term" value="F:p53 binding"/>
    <property type="evidence" value="ECO:0007669"/>
    <property type="project" value="InterPro"/>
</dbReference>
<feature type="domain" description="SH3" evidence="11">
    <location>
        <begin position="1006"/>
        <end position="1068"/>
    </location>
</feature>
<feature type="region of interest" description="Disordered" evidence="10">
    <location>
        <begin position="309"/>
        <end position="428"/>
    </location>
</feature>
<evidence type="ECO:0000256" key="3">
    <source>
        <dbReference type="ARBA" id="ARBA00022703"/>
    </source>
</evidence>
<feature type="compositionally biased region" description="Polar residues" evidence="10">
    <location>
        <begin position="558"/>
        <end position="579"/>
    </location>
</feature>
<evidence type="ECO:0000256" key="6">
    <source>
        <dbReference type="ARBA" id="ARBA00023242"/>
    </source>
</evidence>
<feature type="compositionally biased region" description="Polar residues" evidence="10">
    <location>
        <begin position="341"/>
        <end position="350"/>
    </location>
</feature>
<dbReference type="PRINTS" id="PR00452">
    <property type="entry name" value="SH3DOMAIN"/>
</dbReference>
<dbReference type="PROSITE" id="PS50002">
    <property type="entry name" value="SH3"/>
    <property type="match status" value="1"/>
</dbReference>
<feature type="region of interest" description="Disordered" evidence="10">
    <location>
        <begin position="611"/>
        <end position="781"/>
    </location>
</feature>
<feature type="compositionally biased region" description="Low complexity" evidence="10">
    <location>
        <begin position="351"/>
        <end position="365"/>
    </location>
</feature>
<evidence type="ECO:0000256" key="7">
    <source>
        <dbReference type="PROSITE-ProRule" id="PRU00023"/>
    </source>
</evidence>
<feature type="compositionally biased region" description="Polar residues" evidence="10">
    <location>
        <begin position="647"/>
        <end position="667"/>
    </location>
</feature>
<name>A0A023EZF1_TRIIF</name>
<feature type="compositionally biased region" description="Polar residues" evidence="10">
    <location>
        <begin position="526"/>
        <end position="546"/>
    </location>
</feature>
<feature type="compositionally biased region" description="Low complexity" evidence="10">
    <location>
        <begin position="771"/>
        <end position="781"/>
    </location>
</feature>
<dbReference type="InterPro" id="IPR001452">
    <property type="entry name" value="SH3_domain"/>
</dbReference>
<accession>A0A023EZF1</accession>
<dbReference type="AlphaFoldDB" id="A0A023EZF1"/>
<evidence type="ECO:0000256" key="9">
    <source>
        <dbReference type="SAM" id="Coils"/>
    </source>
</evidence>
<dbReference type="PANTHER" id="PTHR24131">
    <property type="entry name" value="APOPTOSIS-STIMULATING OF P53 PROTEIN"/>
    <property type="match status" value="1"/>
</dbReference>
<feature type="repeat" description="ANK" evidence="7">
    <location>
        <begin position="940"/>
        <end position="972"/>
    </location>
</feature>
<protein>
    <submittedName>
        <fullName evidence="12">Putative p53-interacting protein 53bp/aspp</fullName>
    </submittedName>
</protein>
<evidence type="ECO:0000256" key="8">
    <source>
        <dbReference type="PROSITE-ProRule" id="PRU00192"/>
    </source>
</evidence>
<feature type="coiled-coil region" evidence="9">
    <location>
        <begin position="2"/>
        <end position="63"/>
    </location>
</feature>
<dbReference type="InterPro" id="IPR002110">
    <property type="entry name" value="Ankyrin_rpt"/>
</dbReference>
<feature type="compositionally biased region" description="Low complexity" evidence="10">
    <location>
        <begin position="382"/>
        <end position="411"/>
    </location>
</feature>